<feature type="domain" description="Thiamine pyrophosphate enzyme N-terminal TPP-binding" evidence="9">
    <location>
        <begin position="6"/>
        <end position="121"/>
    </location>
</feature>
<evidence type="ECO:0000256" key="2">
    <source>
        <dbReference type="ARBA" id="ARBA00001964"/>
    </source>
</evidence>
<dbReference type="CDD" id="cd07035">
    <property type="entry name" value="TPP_PYR_POX_like"/>
    <property type="match status" value="1"/>
</dbReference>
<evidence type="ECO:0000256" key="4">
    <source>
        <dbReference type="ARBA" id="ARBA00022723"/>
    </source>
</evidence>
<dbReference type="InterPro" id="IPR045229">
    <property type="entry name" value="TPP_enz"/>
</dbReference>
<dbReference type="PANTHER" id="PTHR18968:SF166">
    <property type="entry name" value="2-HYDROXYACYL-COA LYASE 2"/>
    <property type="match status" value="1"/>
</dbReference>
<sequence>MPKPSTVAQAVAAFLAQAGVRRVYGLTGSHIKPIWEAVTHAGLQVVDVRHEAAAVHMAQAEADLTGRLAVATVTTGPGLTNAVTGIAAAGYARSPILVLSAVPPSDQLGLGALEELDQAELVAPLTRFARTVRHDRQVLPFLHAAVAAALGEDGPAGPSYLDFPVDVLRGAARWYRPDEPTRARNAAGPVNPDHGALHAAAAAIRESRRPIVISGRGAAEHPPALVDFLDATGALYLDTPESRGLVPPTHAGYVPAVRSAAMAQADTVITIGRRLDFSLGYGSPAVFRSARTFVRIGRTFEELTENRAPDVEVKGDPGRVLPALNGLDLTPHDPDTEWHSQLRADDHRRRDDWAGKARATPYGPDGRIHPNAMLEVLNRTLDDPSALLIADGGDILSFARVGLRPPARLDTGTFGSLGVGVPFAVAASLIHPGRRVVAVIGDGAFGFNALELDTARRSGAQPVFIIANNQAWNIERLDHVENYASNPHFNTELPGCRYDRLADALGLHAQHVTRIEDLAPAIRLALANAPALIDVQTSGEVPSPDFRAGLADLPDLHVLGGWDAAEREGLG</sequence>
<evidence type="ECO:0000259" key="7">
    <source>
        <dbReference type="Pfam" id="PF00205"/>
    </source>
</evidence>
<name>A0A419HYA1_9PSEU</name>
<dbReference type="InterPro" id="IPR029035">
    <property type="entry name" value="DHS-like_NAD/FAD-binding_dom"/>
</dbReference>
<dbReference type="GO" id="GO:0009099">
    <property type="term" value="P:L-valine biosynthetic process"/>
    <property type="evidence" value="ECO:0007669"/>
    <property type="project" value="TreeGrafter"/>
</dbReference>
<feature type="domain" description="Thiamine pyrophosphate enzyme central" evidence="7">
    <location>
        <begin position="198"/>
        <end position="324"/>
    </location>
</feature>
<dbReference type="GO" id="GO:0009097">
    <property type="term" value="P:isoleucine biosynthetic process"/>
    <property type="evidence" value="ECO:0007669"/>
    <property type="project" value="TreeGrafter"/>
</dbReference>
<dbReference type="GO" id="GO:0005948">
    <property type="term" value="C:acetolactate synthase complex"/>
    <property type="evidence" value="ECO:0007669"/>
    <property type="project" value="TreeGrafter"/>
</dbReference>
<dbReference type="InterPro" id="IPR000399">
    <property type="entry name" value="TPP-bd_CS"/>
</dbReference>
<evidence type="ECO:0000256" key="5">
    <source>
        <dbReference type="ARBA" id="ARBA00023052"/>
    </source>
</evidence>
<dbReference type="GO" id="GO:0050660">
    <property type="term" value="F:flavin adenine dinucleotide binding"/>
    <property type="evidence" value="ECO:0007669"/>
    <property type="project" value="TreeGrafter"/>
</dbReference>
<evidence type="ECO:0000256" key="6">
    <source>
        <dbReference type="RuleBase" id="RU362132"/>
    </source>
</evidence>
<comment type="similarity">
    <text evidence="3 6">Belongs to the TPP enzyme family.</text>
</comment>
<dbReference type="InterPro" id="IPR012001">
    <property type="entry name" value="Thiamin_PyroP_enz_TPP-bd_dom"/>
</dbReference>
<dbReference type="Pfam" id="PF02775">
    <property type="entry name" value="TPP_enzyme_C"/>
    <property type="match status" value="1"/>
</dbReference>
<evidence type="ECO:0000256" key="1">
    <source>
        <dbReference type="ARBA" id="ARBA00001946"/>
    </source>
</evidence>
<dbReference type="GO" id="GO:0000287">
    <property type="term" value="F:magnesium ion binding"/>
    <property type="evidence" value="ECO:0007669"/>
    <property type="project" value="InterPro"/>
</dbReference>
<dbReference type="GO" id="GO:0030976">
    <property type="term" value="F:thiamine pyrophosphate binding"/>
    <property type="evidence" value="ECO:0007669"/>
    <property type="project" value="InterPro"/>
</dbReference>
<dbReference type="InterPro" id="IPR012000">
    <property type="entry name" value="Thiamin_PyroP_enz_cen_dom"/>
</dbReference>
<dbReference type="InterPro" id="IPR011766">
    <property type="entry name" value="TPP_enzyme_TPP-bd"/>
</dbReference>
<accession>A0A419HYA1</accession>
<dbReference type="Gene3D" id="3.40.50.970">
    <property type="match status" value="2"/>
</dbReference>
<organism evidence="10 11">
    <name type="scientific">Amycolatopsis panacis</name>
    <dbReference type="NCBI Taxonomy" id="2340917"/>
    <lineage>
        <taxon>Bacteria</taxon>
        <taxon>Bacillati</taxon>
        <taxon>Actinomycetota</taxon>
        <taxon>Actinomycetes</taxon>
        <taxon>Pseudonocardiales</taxon>
        <taxon>Pseudonocardiaceae</taxon>
        <taxon>Amycolatopsis</taxon>
    </lineage>
</organism>
<dbReference type="RefSeq" id="WP_120025391.1">
    <property type="nucleotide sequence ID" value="NZ_QZFV01000104.1"/>
</dbReference>
<dbReference type="Gene3D" id="3.40.50.1220">
    <property type="entry name" value="TPP-binding domain"/>
    <property type="match status" value="1"/>
</dbReference>
<dbReference type="PANTHER" id="PTHR18968">
    <property type="entry name" value="THIAMINE PYROPHOSPHATE ENZYMES"/>
    <property type="match status" value="1"/>
</dbReference>
<dbReference type="EMBL" id="QZFV01000104">
    <property type="protein sequence ID" value="RJQ82116.1"/>
    <property type="molecule type" value="Genomic_DNA"/>
</dbReference>
<dbReference type="AlphaFoldDB" id="A0A419HYA1"/>
<reference evidence="10 11" key="1">
    <citation type="submission" date="2018-09" db="EMBL/GenBank/DDBJ databases">
        <title>YIM PH 21725 draft genome.</title>
        <authorList>
            <person name="Miao C."/>
        </authorList>
    </citation>
    <scope>NUCLEOTIDE SEQUENCE [LARGE SCALE GENOMIC DNA]</scope>
    <source>
        <strain evidence="11">YIM PH21725</strain>
    </source>
</reference>
<gene>
    <name evidence="10" type="ORF">D5S19_22465</name>
</gene>
<dbReference type="OrthoDB" id="3203527at2"/>
<keyword evidence="11" id="KW-1185">Reference proteome</keyword>
<dbReference type="Pfam" id="PF00205">
    <property type="entry name" value="TPP_enzyme_M"/>
    <property type="match status" value="1"/>
</dbReference>
<evidence type="ECO:0000259" key="9">
    <source>
        <dbReference type="Pfam" id="PF02776"/>
    </source>
</evidence>
<protein>
    <submittedName>
        <fullName evidence="10">Thiamine pyrophosphate-binding protein</fullName>
    </submittedName>
</protein>
<evidence type="ECO:0000313" key="11">
    <source>
        <dbReference type="Proteomes" id="UP000285112"/>
    </source>
</evidence>
<dbReference type="SUPFAM" id="SSF52518">
    <property type="entry name" value="Thiamin diphosphate-binding fold (THDP-binding)"/>
    <property type="match status" value="2"/>
</dbReference>
<dbReference type="PROSITE" id="PS00187">
    <property type="entry name" value="TPP_ENZYMES"/>
    <property type="match status" value="1"/>
</dbReference>
<dbReference type="Proteomes" id="UP000285112">
    <property type="component" value="Unassembled WGS sequence"/>
</dbReference>
<dbReference type="GO" id="GO:0003984">
    <property type="term" value="F:acetolactate synthase activity"/>
    <property type="evidence" value="ECO:0007669"/>
    <property type="project" value="TreeGrafter"/>
</dbReference>
<evidence type="ECO:0000313" key="10">
    <source>
        <dbReference type="EMBL" id="RJQ82116.1"/>
    </source>
</evidence>
<dbReference type="CDD" id="cd02004">
    <property type="entry name" value="TPP_BZL_OCoD_HPCL"/>
    <property type="match status" value="1"/>
</dbReference>
<evidence type="ECO:0000259" key="8">
    <source>
        <dbReference type="Pfam" id="PF02775"/>
    </source>
</evidence>
<comment type="cofactor">
    <cofactor evidence="2">
        <name>thiamine diphosphate</name>
        <dbReference type="ChEBI" id="CHEBI:58937"/>
    </cofactor>
</comment>
<feature type="domain" description="Thiamine pyrophosphate enzyme TPP-binding" evidence="8">
    <location>
        <begin position="404"/>
        <end position="535"/>
    </location>
</feature>
<keyword evidence="5 6" id="KW-0786">Thiamine pyrophosphate</keyword>
<dbReference type="SUPFAM" id="SSF52467">
    <property type="entry name" value="DHS-like NAD/FAD-binding domain"/>
    <property type="match status" value="1"/>
</dbReference>
<proteinExistence type="inferred from homology"/>
<dbReference type="Pfam" id="PF02776">
    <property type="entry name" value="TPP_enzyme_N"/>
    <property type="match status" value="1"/>
</dbReference>
<keyword evidence="4" id="KW-0479">Metal-binding</keyword>
<dbReference type="InterPro" id="IPR029061">
    <property type="entry name" value="THDP-binding"/>
</dbReference>
<comment type="cofactor">
    <cofactor evidence="1">
        <name>Mg(2+)</name>
        <dbReference type="ChEBI" id="CHEBI:18420"/>
    </cofactor>
</comment>
<evidence type="ECO:0000256" key="3">
    <source>
        <dbReference type="ARBA" id="ARBA00007812"/>
    </source>
</evidence>
<comment type="caution">
    <text evidence="10">The sequence shown here is derived from an EMBL/GenBank/DDBJ whole genome shotgun (WGS) entry which is preliminary data.</text>
</comment>